<accession>A0AAU7CJC0</accession>
<dbReference type="PANTHER" id="PTHR34387:SF2">
    <property type="entry name" value="SLR1258 PROTEIN"/>
    <property type="match status" value="1"/>
</dbReference>
<reference evidence="1" key="1">
    <citation type="submission" date="2024-05" db="EMBL/GenBank/DDBJ databases">
        <title>Planctomycetes of the genus Singulisphaera possess chitinolytic capabilities.</title>
        <authorList>
            <person name="Ivanova A."/>
        </authorList>
    </citation>
    <scope>NUCLEOTIDE SEQUENCE</scope>
    <source>
        <strain evidence="1">Ch08T</strain>
    </source>
</reference>
<dbReference type="GO" id="GO:0006974">
    <property type="term" value="P:DNA damage response"/>
    <property type="evidence" value="ECO:0007669"/>
    <property type="project" value="TreeGrafter"/>
</dbReference>
<sequence length="254" mass="27386">MVCSVPRILSVLAVVLAVPGLLAAQVVESRVRADGLRTISVIGLAEQTVTPDLAVLTVGVESRGRTAMESVAANGKEMNALMDVLKENEIALEDIQTSGFSLRPLYESRKSEASPVDAPVKVVGYAIENEVTITIRDTKKVGRLLDLMVKAGVNEIENLSFSLSNRKALLRELRKQALTDSLEKAEDAATVFGMARGQPVSVQIQDLETVAQYSFAARSVKHSDNNSPRSMPVALGQEVVRVAVEVSYELKAPQ</sequence>
<protein>
    <submittedName>
        <fullName evidence="1">SIMPL domain-containing protein</fullName>
    </submittedName>
</protein>
<dbReference type="Gene3D" id="3.30.70.2970">
    <property type="entry name" value="Protein of unknown function (DUF541), domain 2"/>
    <property type="match status" value="1"/>
</dbReference>
<dbReference type="InterPro" id="IPR052022">
    <property type="entry name" value="26kDa_periplasmic_antigen"/>
</dbReference>
<organism evidence="1">
    <name type="scientific">Singulisphaera sp. Ch08</name>
    <dbReference type="NCBI Taxonomy" id="3120278"/>
    <lineage>
        <taxon>Bacteria</taxon>
        <taxon>Pseudomonadati</taxon>
        <taxon>Planctomycetota</taxon>
        <taxon>Planctomycetia</taxon>
        <taxon>Isosphaerales</taxon>
        <taxon>Isosphaeraceae</taxon>
        <taxon>Singulisphaera</taxon>
    </lineage>
</organism>
<dbReference type="Pfam" id="PF04402">
    <property type="entry name" value="SIMPL"/>
    <property type="match status" value="1"/>
</dbReference>
<name>A0AAU7CJC0_9BACT</name>
<dbReference type="Gene3D" id="3.30.110.170">
    <property type="entry name" value="Protein of unknown function (DUF541), domain 1"/>
    <property type="match status" value="1"/>
</dbReference>
<dbReference type="InterPro" id="IPR007497">
    <property type="entry name" value="SIMPL/DUF541"/>
</dbReference>
<dbReference type="RefSeq" id="WP_406697520.1">
    <property type="nucleotide sequence ID" value="NZ_CP155447.1"/>
</dbReference>
<dbReference type="PANTHER" id="PTHR34387">
    <property type="entry name" value="SLR1258 PROTEIN"/>
    <property type="match status" value="1"/>
</dbReference>
<evidence type="ECO:0000313" key="1">
    <source>
        <dbReference type="EMBL" id="XBH04726.1"/>
    </source>
</evidence>
<dbReference type="AlphaFoldDB" id="A0AAU7CJC0"/>
<dbReference type="EMBL" id="CP155447">
    <property type="protein sequence ID" value="XBH04726.1"/>
    <property type="molecule type" value="Genomic_DNA"/>
</dbReference>
<gene>
    <name evidence="1" type="ORF">V5E97_01545</name>
</gene>
<proteinExistence type="predicted"/>